<dbReference type="AlphaFoldDB" id="A0A8K0JTW2"/>
<sequence>MITDDKNSGVSDLDDGQLRALLDEAITYKCPKDREGKSNLFRELLEEVEAESDGGEESNPTPFGIVDHSRGGKRRRRDAAVSERQTRGGSLQNIVQAYSDFESVYLGGRSKKSLGGGRKKSEFYHYGLGPGSSGVGACGRAGSIGGSGSGGGGSVSARQREGGSLPCNVNAGGGGVGCGGAASECPFERAVRRRRSEHQGSWDENVMPAHMDRGGGGPVSVPTPADVAGRSEAGSDSVGEVVKSGSAASPDEPSGNLVTVVVGEGVSNGVSDDGSPRISESKDSKAEGGGSEVSTGVELRACYATLLSSPVEDGSGDGVELLDLNVTEDRDGGRKSKGECCGRGASDASGSGAEPSITASVPPMSSSPVAVSSSINDRKGRREVTRGESVDTVVPFSLLWDEKKPLSGGNSGSVVLDLAKGLVNGTETQPLQLASSYPSVKSLVGSSTSPVSSMSESGAASSAATHVGCSDSPSVQTGVMDDGSGSCGSGKEMTIKKLQIAESQPKPLMPTQVPYSMAIPGHHLSVLAYPPNNWLTSQ</sequence>
<dbReference type="EMBL" id="KZ308138">
    <property type="protein sequence ID" value="KAG8222595.1"/>
    <property type="molecule type" value="Genomic_DNA"/>
</dbReference>
<comment type="caution">
    <text evidence="2">The sequence shown here is derived from an EMBL/GenBank/DDBJ whole genome shotgun (WGS) entry which is preliminary data.</text>
</comment>
<feature type="non-terminal residue" evidence="2">
    <location>
        <position position="538"/>
    </location>
</feature>
<feature type="region of interest" description="Disordered" evidence="1">
    <location>
        <begin position="48"/>
        <end position="91"/>
    </location>
</feature>
<accession>A0A8K0JTW2</accession>
<evidence type="ECO:0000313" key="2">
    <source>
        <dbReference type="EMBL" id="KAG8222595.1"/>
    </source>
</evidence>
<evidence type="ECO:0000256" key="1">
    <source>
        <dbReference type="SAM" id="MobiDB-lite"/>
    </source>
</evidence>
<feature type="compositionally biased region" description="Low complexity" evidence="1">
    <location>
        <begin position="255"/>
        <end position="273"/>
    </location>
</feature>
<proteinExistence type="predicted"/>
<dbReference type="OrthoDB" id="6426920at2759"/>
<feature type="compositionally biased region" description="Basic and acidic residues" evidence="1">
    <location>
        <begin position="329"/>
        <end position="340"/>
    </location>
</feature>
<dbReference type="Proteomes" id="UP000792457">
    <property type="component" value="Unassembled WGS sequence"/>
</dbReference>
<feature type="compositionally biased region" description="Low complexity" evidence="1">
    <location>
        <begin position="344"/>
        <end position="374"/>
    </location>
</feature>
<gene>
    <name evidence="2" type="ORF">J437_LFUL002587</name>
</gene>
<feature type="region of interest" description="Disordered" evidence="1">
    <location>
        <begin position="464"/>
        <end position="491"/>
    </location>
</feature>
<reference evidence="2" key="1">
    <citation type="submission" date="2013-04" db="EMBL/GenBank/DDBJ databases">
        <authorList>
            <person name="Qu J."/>
            <person name="Murali S.C."/>
            <person name="Bandaranaike D."/>
            <person name="Bellair M."/>
            <person name="Blankenburg K."/>
            <person name="Chao H."/>
            <person name="Dinh H."/>
            <person name="Doddapaneni H."/>
            <person name="Downs B."/>
            <person name="Dugan-Rocha S."/>
            <person name="Elkadiri S."/>
            <person name="Gnanaolivu R.D."/>
            <person name="Hernandez B."/>
            <person name="Javaid M."/>
            <person name="Jayaseelan J.C."/>
            <person name="Lee S."/>
            <person name="Li M."/>
            <person name="Ming W."/>
            <person name="Munidasa M."/>
            <person name="Muniz J."/>
            <person name="Nguyen L."/>
            <person name="Ongeri F."/>
            <person name="Osuji N."/>
            <person name="Pu L.-L."/>
            <person name="Puazo M."/>
            <person name="Qu C."/>
            <person name="Quiroz J."/>
            <person name="Raj R."/>
            <person name="Weissenberger G."/>
            <person name="Xin Y."/>
            <person name="Zou X."/>
            <person name="Han Y."/>
            <person name="Richards S."/>
            <person name="Worley K."/>
            <person name="Muzny D."/>
            <person name="Gibbs R."/>
        </authorList>
    </citation>
    <scope>NUCLEOTIDE SEQUENCE</scope>
    <source>
        <strain evidence="2">Sampled in the wild</strain>
    </source>
</reference>
<name>A0A8K0JTW2_LADFU</name>
<reference evidence="2" key="2">
    <citation type="submission" date="2017-10" db="EMBL/GenBank/DDBJ databases">
        <title>Ladona fulva Genome sequencing and assembly.</title>
        <authorList>
            <person name="Murali S."/>
            <person name="Richards S."/>
            <person name="Bandaranaike D."/>
            <person name="Bellair M."/>
            <person name="Blankenburg K."/>
            <person name="Chao H."/>
            <person name="Dinh H."/>
            <person name="Doddapaneni H."/>
            <person name="Dugan-Rocha S."/>
            <person name="Elkadiri S."/>
            <person name="Gnanaolivu R."/>
            <person name="Hernandez B."/>
            <person name="Skinner E."/>
            <person name="Javaid M."/>
            <person name="Lee S."/>
            <person name="Li M."/>
            <person name="Ming W."/>
            <person name="Munidasa M."/>
            <person name="Muniz J."/>
            <person name="Nguyen L."/>
            <person name="Hughes D."/>
            <person name="Osuji N."/>
            <person name="Pu L.-L."/>
            <person name="Puazo M."/>
            <person name="Qu C."/>
            <person name="Quiroz J."/>
            <person name="Raj R."/>
            <person name="Weissenberger G."/>
            <person name="Xin Y."/>
            <person name="Zou X."/>
            <person name="Han Y."/>
            <person name="Worley K."/>
            <person name="Muzny D."/>
            <person name="Gibbs R."/>
        </authorList>
    </citation>
    <scope>NUCLEOTIDE SEQUENCE</scope>
    <source>
        <strain evidence="2">Sampled in the wild</strain>
    </source>
</reference>
<keyword evidence="3" id="KW-1185">Reference proteome</keyword>
<protein>
    <submittedName>
        <fullName evidence="2">Uncharacterized protein</fullName>
    </submittedName>
</protein>
<feature type="region of interest" description="Disordered" evidence="1">
    <location>
        <begin position="329"/>
        <end position="386"/>
    </location>
</feature>
<evidence type="ECO:0000313" key="3">
    <source>
        <dbReference type="Proteomes" id="UP000792457"/>
    </source>
</evidence>
<feature type="compositionally biased region" description="Basic and acidic residues" evidence="1">
    <location>
        <begin position="376"/>
        <end position="386"/>
    </location>
</feature>
<feature type="region of interest" description="Disordered" evidence="1">
    <location>
        <begin position="191"/>
        <end position="293"/>
    </location>
</feature>
<organism evidence="2 3">
    <name type="scientific">Ladona fulva</name>
    <name type="common">Scarce chaser dragonfly</name>
    <name type="synonym">Libellula fulva</name>
    <dbReference type="NCBI Taxonomy" id="123851"/>
    <lineage>
        <taxon>Eukaryota</taxon>
        <taxon>Metazoa</taxon>
        <taxon>Ecdysozoa</taxon>
        <taxon>Arthropoda</taxon>
        <taxon>Hexapoda</taxon>
        <taxon>Insecta</taxon>
        <taxon>Pterygota</taxon>
        <taxon>Palaeoptera</taxon>
        <taxon>Odonata</taxon>
        <taxon>Epiprocta</taxon>
        <taxon>Anisoptera</taxon>
        <taxon>Libelluloidea</taxon>
        <taxon>Libellulidae</taxon>
        <taxon>Ladona</taxon>
    </lineage>
</organism>